<name>A0A1H2VFN0_ACIFE</name>
<dbReference type="GeneID" id="78333925"/>
<protein>
    <submittedName>
        <fullName evidence="3">Transcriptional regulator, PadR family</fullName>
    </submittedName>
</protein>
<dbReference type="SUPFAM" id="SSF46785">
    <property type="entry name" value="Winged helix' DNA-binding domain"/>
    <property type="match status" value="1"/>
</dbReference>
<sequence>MTKEDTLQYILLGLLAKRDLTGYDMKKLFGQEVRDFWYARHSQVYPELRKLEESGLITSYTSTVGTKLQKKYYRLAATGRQKLRDWLDQPLGDMMPTRDEFTMKLYLIRSQKDPQLRQLLQEDIRRHKERLAHLQLRWRLLFPTQEAREKEYGHALILQEAIQRETQKLAWEKKQLAEI</sequence>
<dbReference type="Pfam" id="PF03551">
    <property type="entry name" value="PadR"/>
    <property type="match status" value="1"/>
</dbReference>
<feature type="domain" description="Transcription regulator PadR N-terminal" evidence="1">
    <location>
        <begin position="11"/>
        <end position="84"/>
    </location>
</feature>
<dbReference type="InterPro" id="IPR036388">
    <property type="entry name" value="WH-like_DNA-bd_sf"/>
</dbReference>
<organism evidence="3 4">
    <name type="scientific">Acidaminococcus fermentans</name>
    <dbReference type="NCBI Taxonomy" id="905"/>
    <lineage>
        <taxon>Bacteria</taxon>
        <taxon>Bacillati</taxon>
        <taxon>Bacillota</taxon>
        <taxon>Negativicutes</taxon>
        <taxon>Acidaminococcales</taxon>
        <taxon>Acidaminococcaceae</taxon>
        <taxon>Acidaminococcus</taxon>
    </lineage>
</organism>
<reference evidence="3 4" key="1">
    <citation type="submission" date="2016-10" db="EMBL/GenBank/DDBJ databases">
        <authorList>
            <person name="Varghese N."/>
            <person name="Submissions S."/>
        </authorList>
    </citation>
    <scope>NUCLEOTIDE SEQUENCE [LARGE SCALE GENOMIC DNA]</scope>
    <source>
        <strain evidence="3 4">WCC6</strain>
    </source>
</reference>
<dbReference type="RefSeq" id="WP_012937574.1">
    <property type="nucleotide sequence ID" value="NZ_CBCSNF010000040.1"/>
</dbReference>
<dbReference type="OMA" id="WVESTPV"/>
<dbReference type="InterPro" id="IPR005149">
    <property type="entry name" value="Tscrpt_reg_PadR_N"/>
</dbReference>
<accession>A0A1H2VFN0</accession>
<proteinExistence type="predicted"/>
<feature type="domain" description="Transcription regulator PadR C-terminal" evidence="2">
    <location>
        <begin position="97"/>
        <end position="178"/>
    </location>
</feature>
<evidence type="ECO:0000259" key="2">
    <source>
        <dbReference type="Pfam" id="PF10400"/>
    </source>
</evidence>
<dbReference type="InterPro" id="IPR018309">
    <property type="entry name" value="Tscrpt_reg_PadR_C"/>
</dbReference>
<dbReference type="InterPro" id="IPR036390">
    <property type="entry name" value="WH_DNA-bd_sf"/>
</dbReference>
<evidence type="ECO:0000259" key="1">
    <source>
        <dbReference type="Pfam" id="PF03551"/>
    </source>
</evidence>
<gene>
    <name evidence="3" type="ORF">SAMN05216495_10417</name>
</gene>
<evidence type="ECO:0000313" key="3">
    <source>
        <dbReference type="EMBL" id="SDW66689.1"/>
    </source>
</evidence>
<dbReference type="Proteomes" id="UP000182379">
    <property type="component" value="Unassembled WGS sequence"/>
</dbReference>
<dbReference type="PANTHER" id="PTHR43252">
    <property type="entry name" value="TRANSCRIPTIONAL REGULATOR YQJI"/>
    <property type="match status" value="1"/>
</dbReference>
<comment type="caution">
    <text evidence="3">The sequence shown here is derived from an EMBL/GenBank/DDBJ whole genome shotgun (WGS) entry which is preliminary data.</text>
</comment>
<dbReference type="Gene3D" id="6.10.140.190">
    <property type="match status" value="1"/>
</dbReference>
<dbReference type="AlphaFoldDB" id="A0A1H2VFN0"/>
<dbReference type="Gene3D" id="1.10.10.10">
    <property type="entry name" value="Winged helix-like DNA-binding domain superfamily/Winged helix DNA-binding domain"/>
    <property type="match status" value="1"/>
</dbReference>
<dbReference type="Pfam" id="PF10400">
    <property type="entry name" value="Vir_act_alpha_C"/>
    <property type="match status" value="1"/>
</dbReference>
<dbReference type="EMBL" id="FNOP01000004">
    <property type="protein sequence ID" value="SDW66689.1"/>
    <property type="molecule type" value="Genomic_DNA"/>
</dbReference>
<evidence type="ECO:0000313" key="4">
    <source>
        <dbReference type="Proteomes" id="UP000182379"/>
    </source>
</evidence>
<dbReference type="PANTHER" id="PTHR43252:SF6">
    <property type="entry name" value="NEGATIVE TRANSCRIPTION REGULATOR PADR"/>
    <property type="match status" value="1"/>
</dbReference>